<evidence type="ECO:0000256" key="2">
    <source>
        <dbReference type="ARBA" id="ARBA00023125"/>
    </source>
</evidence>
<dbReference type="PROSITE" id="PS01117">
    <property type="entry name" value="HTH_MARR_1"/>
    <property type="match status" value="1"/>
</dbReference>
<dbReference type="InterPro" id="IPR036390">
    <property type="entry name" value="WH_DNA-bd_sf"/>
</dbReference>
<proteinExistence type="predicted"/>
<dbReference type="EMBL" id="VWPK01000023">
    <property type="protein sequence ID" value="KAA5611163.1"/>
    <property type="molecule type" value="Genomic_DNA"/>
</dbReference>
<organism evidence="5 6">
    <name type="scientific">Rhodovastum atsumiense</name>
    <dbReference type="NCBI Taxonomy" id="504468"/>
    <lineage>
        <taxon>Bacteria</taxon>
        <taxon>Pseudomonadati</taxon>
        <taxon>Pseudomonadota</taxon>
        <taxon>Alphaproteobacteria</taxon>
        <taxon>Acetobacterales</taxon>
        <taxon>Acetobacteraceae</taxon>
        <taxon>Rhodovastum</taxon>
    </lineage>
</organism>
<dbReference type="InterPro" id="IPR036388">
    <property type="entry name" value="WH-like_DNA-bd_sf"/>
</dbReference>
<comment type="caution">
    <text evidence="5">The sequence shown here is derived from an EMBL/GenBank/DDBJ whole genome shotgun (WGS) entry which is preliminary data.</text>
</comment>
<evidence type="ECO:0000313" key="5">
    <source>
        <dbReference type="EMBL" id="KAA5611163.1"/>
    </source>
</evidence>
<evidence type="ECO:0000313" key="6">
    <source>
        <dbReference type="Proteomes" id="UP000325255"/>
    </source>
</evidence>
<dbReference type="Pfam" id="PF13601">
    <property type="entry name" value="HTH_34"/>
    <property type="match status" value="1"/>
</dbReference>
<sequence>MKSHIPHQLPPEPPPAVMAAIRERIPASLVEVLGLVFALRTTARQVDNLLTDWMAGTAGSTSRFQIMALLWAAKGRAVPHKEIVATLEVTRATVSGLMAGLERDGLVKSAVARDDRRNLLATLTAKGRAIFEKAFETNLARMSAIFASFPPDELVSATEHLQRIRQVFASANLKESETDRPARRRGSGQGTT</sequence>
<dbReference type="PANTHER" id="PTHR33164:SF43">
    <property type="entry name" value="HTH-TYPE TRANSCRIPTIONAL REPRESSOR YETL"/>
    <property type="match status" value="1"/>
</dbReference>
<dbReference type="SUPFAM" id="SSF46785">
    <property type="entry name" value="Winged helix' DNA-binding domain"/>
    <property type="match status" value="1"/>
</dbReference>
<dbReference type="Proteomes" id="UP000325255">
    <property type="component" value="Unassembled WGS sequence"/>
</dbReference>
<keyword evidence="3" id="KW-0804">Transcription</keyword>
<evidence type="ECO:0000256" key="1">
    <source>
        <dbReference type="ARBA" id="ARBA00023015"/>
    </source>
</evidence>
<dbReference type="AlphaFoldDB" id="A0A5M6IS86"/>
<dbReference type="GO" id="GO:0003677">
    <property type="term" value="F:DNA binding"/>
    <property type="evidence" value="ECO:0007669"/>
    <property type="project" value="UniProtKB-KW"/>
</dbReference>
<accession>A0A5M6IS86</accession>
<keyword evidence="1" id="KW-0805">Transcription regulation</keyword>
<dbReference type="InterPro" id="IPR039422">
    <property type="entry name" value="MarR/SlyA-like"/>
</dbReference>
<feature type="domain" description="HTH marR-type" evidence="4">
    <location>
        <begin position="32"/>
        <end position="166"/>
    </location>
</feature>
<dbReference type="OrthoDB" id="7063965at2"/>
<evidence type="ECO:0000256" key="3">
    <source>
        <dbReference type="ARBA" id="ARBA00023163"/>
    </source>
</evidence>
<dbReference type="PROSITE" id="PS50995">
    <property type="entry name" value="HTH_MARR_2"/>
    <property type="match status" value="1"/>
</dbReference>
<keyword evidence="6" id="KW-1185">Reference proteome</keyword>
<dbReference type="GO" id="GO:0003700">
    <property type="term" value="F:DNA-binding transcription factor activity"/>
    <property type="evidence" value="ECO:0007669"/>
    <property type="project" value="InterPro"/>
</dbReference>
<dbReference type="RefSeq" id="WP_150041726.1">
    <property type="nucleotide sequence ID" value="NZ_OW485601.1"/>
</dbReference>
<dbReference type="InterPro" id="IPR000835">
    <property type="entry name" value="HTH_MarR-typ"/>
</dbReference>
<dbReference type="InterPro" id="IPR027395">
    <property type="entry name" value="WH_DNA-bd_dom"/>
</dbReference>
<protein>
    <submittedName>
        <fullName evidence="5">Winged helix DNA-binding protein</fullName>
    </submittedName>
</protein>
<dbReference type="GO" id="GO:0006950">
    <property type="term" value="P:response to stress"/>
    <property type="evidence" value="ECO:0007669"/>
    <property type="project" value="TreeGrafter"/>
</dbReference>
<dbReference type="SMART" id="SM00347">
    <property type="entry name" value="HTH_MARR"/>
    <property type="match status" value="1"/>
</dbReference>
<dbReference type="Gene3D" id="1.10.10.10">
    <property type="entry name" value="Winged helix-like DNA-binding domain superfamily/Winged helix DNA-binding domain"/>
    <property type="match status" value="1"/>
</dbReference>
<reference evidence="5 6" key="1">
    <citation type="submission" date="2019-09" db="EMBL/GenBank/DDBJ databases">
        <title>Genome sequence of Rhodovastum atsumiense, a diverse member of the Acetobacteraceae family of non-sulfur purple photosynthetic bacteria.</title>
        <authorList>
            <person name="Meyer T."/>
            <person name="Kyndt J."/>
        </authorList>
    </citation>
    <scope>NUCLEOTIDE SEQUENCE [LARGE SCALE GENOMIC DNA]</scope>
    <source>
        <strain evidence="5 6">DSM 21279</strain>
    </source>
</reference>
<name>A0A5M6IS86_9PROT</name>
<evidence type="ECO:0000259" key="4">
    <source>
        <dbReference type="PROSITE" id="PS50995"/>
    </source>
</evidence>
<dbReference type="PANTHER" id="PTHR33164">
    <property type="entry name" value="TRANSCRIPTIONAL REGULATOR, MARR FAMILY"/>
    <property type="match status" value="1"/>
</dbReference>
<dbReference type="InterPro" id="IPR023187">
    <property type="entry name" value="Tscrpt_reg_MarR-type_CS"/>
</dbReference>
<gene>
    <name evidence="5" type="ORF">F1189_15440</name>
</gene>
<keyword evidence="2 5" id="KW-0238">DNA-binding</keyword>